<evidence type="ECO:0000313" key="2">
    <source>
        <dbReference type="EMBL" id="CAK5262434.1"/>
    </source>
</evidence>
<dbReference type="Proteomes" id="UP001295794">
    <property type="component" value="Unassembled WGS sequence"/>
</dbReference>
<reference evidence="2" key="1">
    <citation type="submission" date="2023-11" db="EMBL/GenBank/DDBJ databases">
        <authorList>
            <person name="De Vega J J."/>
            <person name="De Vega J J."/>
        </authorList>
    </citation>
    <scope>NUCLEOTIDE SEQUENCE</scope>
</reference>
<feature type="compositionally biased region" description="Polar residues" evidence="1">
    <location>
        <begin position="389"/>
        <end position="410"/>
    </location>
</feature>
<protein>
    <submittedName>
        <fullName evidence="2">Uncharacterized protein</fullName>
    </submittedName>
</protein>
<accession>A0AAD2JUD0</accession>
<evidence type="ECO:0000256" key="1">
    <source>
        <dbReference type="SAM" id="MobiDB-lite"/>
    </source>
</evidence>
<comment type="caution">
    <text evidence="2">The sequence shown here is derived from an EMBL/GenBank/DDBJ whole genome shotgun (WGS) entry which is preliminary data.</text>
</comment>
<organism evidence="2 3">
    <name type="scientific">Mycena citricolor</name>
    <dbReference type="NCBI Taxonomy" id="2018698"/>
    <lineage>
        <taxon>Eukaryota</taxon>
        <taxon>Fungi</taxon>
        <taxon>Dikarya</taxon>
        <taxon>Basidiomycota</taxon>
        <taxon>Agaricomycotina</taxon>
        <taxon>Agaricomycetes</taxon>
        <taxon>Agaricomycetidae</taxon>
        <taxon>Agaricales</taxon>
        <taxon>Marasmiineae</taxon>
        <taxon>Mycenaceae</taxon>
        <taxon>Mycena</taxon>
    </lineage>
</organism>
<evidence type="ECO:0000313" key="3">
    <source>
        <dbReference type="Proteomes" id="UP001295794"/>
    </source>
</evidence>
<keyword evidence="3" id="KW-1185">Reference proteome</keyword>
<proteinExistence type="predicted"/>
<dbReference type="EMBL" id="CAVNYO010000015">
    <property type="protein sequence ID" value="CAK5262434.1"/>
    <property type="molecule type" value="Genomic_DNA"/>
</dbReference>
<gene>
    <name evidence="2" type="ORF">MYCIT1_LOCUS1135</name>
</gene>
<feature type="region of interest" description="Disordered" evidence="1">
    <location>
        <begin position="541"/>
        <end position="561"/>
    </location>
</feature>
<sequence length="735" mass="81554">MPLSSLYGSPRLPSAEADLQLRERLLSPQAFSSLRGGRRALSSTIAHLATMLMTQPENHPDIQSWVLYCIGPVNLTDAAAIKLFVEVQVWRAMESESMALDLLLQTQVCAAKNYVEPEISVDSVFNQDAENTDMGDAVLSALAAVEPTLQNTERSFQDLFLQWRAILARDFCLSQNPLSLHPDKSMKEVVEILQQLRLFKPSTYSQPAFTQALKSSGLADTLLLIINPLTRREIDFPHIQDTDGSYQWKQRFGELLFLFTPEDARESVVTAPSETKPHDRKKTSRELSCIQNAMTDRRFAAQLLSTSTNIFFLSSQQTWCHNWDIWVLPTLLSLGYSDAATWDSTALYRRLVALQSPSVHPKVAAIFKRAASERALQKEAIHGSYRPAGSQSSKRSFSDRQQLPEQSSASAQSHLDGCKKCMGYPDNQKCVQYIFVEPRSTAEIKSLQGCIITYATRENMPPGLEGYSIQSPDDLGYRLIGHRSEVYQRCQQDVTILVDKNTQQKVAGIKFQAMDSATLKKAQCNHETVVTYTTKVKRSGNTRVHGDLHPVGSRVPSGGRPGDGYGPYASLDAHTTNGVAALFAAAEDADVLFATVNAFAPEITRGIETTSRDAGVSYLGRHGGTAYHCTNYVAPLHLDHDLEFSLTSQLKKSGDSNDYNFVVAQYGIVFCTIANSVWFFRPDHLHGTVLPSKANIATSQSCGTHTTLRAKDVKKATMLKKVRESYDSQAAFWSQ</sequence>
<name>A0AAD2JUD0_9AGAR</name>
<feature type="region of interest" description="Disordered" evidence="1">
    <location>
        <begin position="382"/>
        <end position="410"/>
    </location>
</feature>
<dbReference type="AlphaFoldDB" id="A0AAD2JUD0"/>